<dbReference type="RefSeq" id="WP_209887372.1">
    <property type="nucleotide sequence ID" value="NZ_BAAAJV010000011.1"/>
</dbReference>
<dbReference type="PANTHER" id="PTHR32440">
    <property type="entry name" value="PHOSPHATASE DCR2-RELATED-RELATED"/>
    <property type="match status" value="1"/>
</dbReference>
<dbReference type="InterPro" id="IPR004843">
    <property type="entry name" value="Calcineurin-like_PHP"/>
</dbReference>
<accession>A0ABS4YG64</accession>
<organism evidence="4 5">
    <name type="scientific">Brachybacterium fresconis</name>
    <dbReference type="NCBI Taxonomy" id="173363"/>
    <lineage>
        <taxon>Bacteria</taxon>
        <taxon>Bacillati</taxon>
        <taxon>Actinomycetota</taxon>
        <taxon>Actinomycetes</taxon>
        <taxon>Micrococcales</taxon>
        <taxon>Dermabacteraceae</taxon>
        <taxon>Brachybacterium</taxon>
    </lineage>
</organism>
<comment type="caution">
    <text evidence="4">The sequence shown here is derived from an EMBL/GenBank/DDBJ whole genome shotgun (WGS) entry which is preliminary data.</text>
</comment>
<dbReference type="InterPro" id="IPR006311">
    <property type="entry name" value="TAT_signal"/>
</dbReference>
<dbReference type="Pfam" id="PF00149">
    <property type="entry name" value="Metallophos"/>
    <property type="match status" value="1"/>
</dbReference>
<sequence length="420" mass="45490">MTTRSSSAASTPSSLPPSRPAQSRRSLLRYSATGIAAAGMMGTASAAPAPVVPAATAPTDRPLRPNEGIVRDELSFRDDGTFVVVQFNDTQDGHRTDVRTVALQEAVLDDVAPDFVVINGDVIDGSPTTAQEAKQAINNVVRPMEDRGIPWALTFGNHDEDSSAATGLDETGYLEFVAQYRHNVNTPGARDTTGSGNQVLTVRSAASRADAFALWLLDSGRYAPEQIAGQDFEGYPDWDWLRPDQVQWYLHASQRLESKNKQLVPGLVFQHIALWEHRFMWFASVDARTGADHARAAAKHSIVGERNEDECPGPFNSGMFAAMLQRGDVRGLFVGHDHINTYVGDYYGIQLGYGPGTGFGTYGLGGAEENRLRGARVFHLDEDVEGTFAGTELRFASDYGIDLGETGQPGEPADFPDGVR</sequence>
<evidence type="ECO:0000259" key="3">
    <source>
        <dbReference type="Pfam" id="PF00149"/>
    </source>
</evidence>
<dbReference type="Proteomes" id="UP000698222">
    <property type="component" value="Unassembled WGS sequence"/>
</dbReference>
<dbReference type="PANTHER" id="PTHR32440:SF0">
    <property type="entry name" value="PHOSPHATASE DCR2-RELATED"/>
    <property type="match status" value="1"/>
</dbReference>
<evidence type="ECO:0000256" key="1">
    <source>
        <dbReference type="SAM" id="MobiDB-lite"/>
    </source>
</evidence>
<keyword evidence="5" id="KW-1185">Reference proteome</keyword>
<reference evidence="4 5" key="1">
    <citation type="submission" date="2021-03" db="EMBL/GenBank/DDBJ databases">
        <title>Sequencing the genomes of 1000 actinobacteria strains.</title>
        <authorList>
            <person name="Klenk H.-P."/>
        </authorList>
    </citation>
    <scope>NUCLEOTIDE SEQUENCE [LARGE SCALE GENOMIC DNA]</scope>
    <source>
        <strain evidence="4 5">DSM 14564</strain>
    </source>
</reference>
<gene>
    <name evidence="4" type="ORF">JOF44_000654</name>
</gene>
<feature type="domain" description="Calcineurin-like phosphoesterase" evidence="3">
    <location>
        <begin position="84"/>
        <end position="339"/>
    </location>
</feature>
<evidence type="ECO:0000256" key="2">
    <source>
        <dbReference type="SAM" id="SignalP"/>
    </source>
</evidence>
<dbReference type="PROSITE" id="PS51318">
    <property type="entry name" value="TAT"/>
    <property type="match status" value="1"/>
</dbReference>
<feature type="compositionally biased region" description="Low complexity" evidence="1">
    <location>
        <begin position="1"/>
        <end position="13"/>
    </location>
</feature>
<dbReference type="EMBL" id="JAGIOC010000001">
    <property type="protein sequence ID" value="MBP2407751.1"/>
    <property type="molecule type" value="Genomic_DNA"/>
</dbReference>
<dbReference type="InterPro" id="IPR029052">
    <property type="entry name" value="Metallo-depent_PP-like"/>
</dbReference>
<feature type="signal peptide" evidence="2">
    <location>
        <begin position="1"/>
        <end position="46"/>
    </location>
</feature>
<dbReference type="CDD" id="cd07383">
    <property type="entry name" value="MPP_Dcr2"/>
    <property type="match status" value="1"/>
</dbReference>
<feature type="chain" id="PRO_5046346861" description="Calcineurin-like phosphoesterase domain-containing protein" evidence="2">
    <location>
        <begin position="47"/>
        <end position="420"/>
    </location>
</feature>
<dbReference type="Gene3D" id="3.60.21.10">
    <property type="match status" value="1"/>
</dbReference>
<protein>
    <recommendedName>
        <fullName evidence="3">Calcineurin-like phosphoesterase domain-containing protein</fullName>
    </recommendedName>
</protein>
<name>A0ABS4YG64_9MICO</name>
<proteinExistence type="predicted"/>
<dbReference type="SUPFAM" id="SSF56300">
    <property type="entry name" value="Metallo-dependent phosphatases"/>
    <property type="match status" value="1"/>
</dbReference>
<feature type="region of interest" description="Disordered" evidence="1">
    <location>
        <begin position="1"/>
        <end position="24"/>
    </location>
</feature>
<keyword evidence="2" id="KW-0732">Signal</keyword>
<evidence type="ECO:0000313" key="4">
    <source>
        <dbReference type="EMBL" id="MBP2407751.1"/>
    </source>
</evidence>
<evidence type="ECO:0000313" key="5">
    <source>
        <dbReference type="Proteomes" id="UP000698222"/>
    </source>
</evidence>